<dbReference type="Proteomes" id="UP001237780">
    <property type="component" value="Unassembled WGS sequence"/>
</dbReference>
<protein>
    <recommendedName>
        <fullName evidence="3">Nucleotidyltransferase</fullName>
    </recommendedName>
</protein>
<evidence type="ECO:0000313" key="2">
    <source>
        <dbReference type="Proteomes" id="UP001237780"/>
    </source>
</evidence>
<accession>A0ABU0S8G3</accession>
<dbReference type="EMBL" id="JAUSZT010000003">
    <property type="protein sequence ID" value="MDQ0997029.1"/>
    <property type="molecule type" value="Genomic_DNA"/>
</dbReference>
<reference evidence="1 2" key="1">
    <citation type="submission" date="2023-07" db="EMBL/GenBank/DDBJ databases">
        <title>Comparative genomics of wheat-associated soil bacteria to identify genetic determinants of phenazine resistance.</title>
        <authorList>
            <person name="Mouncey N."/>
        </authorList>
    </citation>
    <scope>NUCLEOTIDE SEQUENCE [LARGE SCALE GENOMIC DNA]</scope>
    <source>
        <strain evidence="1 2">W4I11</strain>
    </source>
</reference>
<evidence type="ECO:0000313" key="1">
    <source>
        <dbReference type="EMBL" id="MDQ0997029.1"/>
    </source>
</evidence>
<dbReference type="RefSeq" id="WP_307280517.1">
    <property type="nucleotide sequence ID" value="NZ_JAUSZT010000003.1"/>
</dbReference>
<evidence type="ECO:0008006" key="3">
    <source>
        <dbReference type="Google" id="ProtNLM"/>
    </source>
</evidence>
<keyword evidence="2" id="KW-1185">Reference proteome</keyword>
<proteinExistence type="predicted"/>
<sequence>MAEPKPLSSIADLLFNAPLYAKFTVATGSKALAVLYDKTKDDRIDGFCKECRKDSTFVVHGARIGDHPFSDIDARVAYDDIYIECSRDRNHVFRYNILISKLVLQKVGQFPPLAEIAIEETRQKYKSVLKGDNWSELYKAIGLAAHGEGIGSFVYLRRVFERLIQSRFDEYRVTEGWADEQFKVRMEDKIDLLKAHLPEFLVENRRIYGIFSQGIHELENDVCLQFFDVGKESIIMILEEDLRHKEKLDLKSKYSSLIAQFDGSPKVGT</sequence>
<organism evidence="1 2">
    <name type="scientific">Phyllobacterium ifriqiyense</name>
    <dbReference type="NCBI Taxonomy" id="314238"/>
    <lineage>
        <taxon>Bacteria</taxon>
        <taxon>Pseudomonadati</taxon>
        <taxon>Pseudomonadota</taxon>
        <taxon>Alphaproteobacteria</taxon>
        <taxon>Hyphomicrobiales</taxon>
        <taxon>Phyllobacteriaceae</taxon>
        <taxon>Phyllobacterium</taxon>
    </lineage>
</organism>
<name>A0ABU0S8G3_9HYPH</name>
<comment type="caution">
    <text evidence="1">The sequence shown here is derived from an EMBL/GenBank/DDBJ whole genome shotgun (WGS) entry which is preliminary data.</text>
</comment>
<gene>
    <name evidence="1" type="ORF">QFZ34_002211</name>
</gene>